<dbReference type="RefSeq" id="WP_290367010.1">
    <property type="nucleotide sequence ID" value="NZ_CM002372.1"/>
</dbReference>
<dbReference type="InterPro" id="IPR018357">
    <property type="entry name" value="Hexapep_transf_CS"/>
</dbReference>
<keyword evidence="1" id="KW-0808">Transferase</keyword>
<evidence type="ECO:0008006" key="5">
    <source>
        <dbReference type="Google" id="ProtNLM"/>
    </source>
</evidence>
<dbReference type="InterPro" id="IPR051159">
    <property type="entry name" value="Hexapeptide_acetyltransf"/>
</dbReference>
<dbReference type="CDD" id="cd04647">
    <property type="entry name" value="LbH_MAT_like"/>
    <property type="match status" value="1"/>
</dbReference>
<dbReference type="Proteomes" id="UP000024559">
    <property type="component" value="Chromosome"/>
</dbReference>
<dbReference type="InterPro" id="IPR001451">
    <property type="entry name" value="Hexapep"/>
</dbReference>
<protein>
    <recommendedName>
        <fullName evidence="5">Acyltransferase</fullName>
    </recommendedName>
</protein>
<dbReference type="InterPro" id="IPR011004">
    <property type="entry name" value="Trimer_LpxA-like_sf"/>
</dbReference>
<comment type="caution">
    <text evidence="3">The sequence shown here is derived from an EMBL/GenBank/DDBJ whole genome shotgun (WGS) entry which is preliminary data.</text>
</comment>
<evidence type="ECO:0000256" key="2">
    <source>
        <dbReference type="ARBA" id="ARBA00022737"/>
    </source>
</evidence>
<evidence type="ECO:0000313" key="3">
    <source>
        <dbReference type="EMBL" id="ETW89174.1"/>
    </source>
</evidence>
<gene>
    <name evidence="3" type="ORF">X841_06285</name>
</gene>
<evidence type="ECO:0000256" key="1">
    <source>
        <dbReference type="ARBA" id="ARBA00022679"/>
    </source>
</evidence>
<name>A0A0E2Q3B9_STRTR</name>
<dbReference type="Pfam" id="PF00132">
    <property type="entry name" value="Hexapep"/>
    <property type="match status" value="1"/>
</dbReference>
<dbReference type="PANTHER" id="PTHR23416">
    <property type="entry name" value="SIALIC ACID SYNTHASE-RELATED"/>
    <property type="match status" value="1"/>
</dbReference>
<keyword evidence="2" id="KW-0677">Repeat</keyword>
<dbReference type="PROSITE" id="PS00101">
    <property type="entry name" value="HEXAPEP_TRANSFERASES"/>
    <property type="match status" value="1"/>
</dbReference>
<dbReference type="HOGENOM" id="CLU_051638_12_3_9"/>
<organism evidence="3 4">
    <name type="scientific">Streptococcus thermophilus M17PTZA496</name>
    <dbReference type="NCBI Taxonomy" id="1433289"/>
    <lineage>
        <taxon>Bacteria</taxon>
        <taxon>Bacillati</taxon>
        <taxon>Bacillota</taxon>
        <taxon>Bacilli</taxon>
        <taxon>Lactobacillales</taxon>
        <taxon>Streptococcaceae</taxon>
        <taxon>Streptococcus</taxon>
    </lineage>
</organism>
<accession>A0A0E2Q3B9</accession>
<sequence>MNFKRIIKRKILGYKADSDSYIEYLKNLGVKIGKGVKIYRPFNTTIDIQNPHMLRIGNNVQMTGPVTILTHDYSWSIIKSVYGEILGNQQETVIGDNVFIGWGATILGGAHIGDNVIIGANAVVSGNVDSNSVYAGNPARKIMSLEEFKNKRVKSQLDEAVKYVLSYEKRFGKYPEESKLDEYFFLFKQNSHDLIPEFERKMNLMGNYDMSLKALENNSSLFNNYNEFIEYCRKKND</sequence>
<proteinExistence type="predicted"/>
<dbReference type="PATRIC" id="fig|1433289.7.peg.1290"/>
<reference evidence="4" key="1">
    <citation type="submission" date="2013-12" db="EMBL/GenBank/DDBJ databases">
        <title>Genome sequences of Streptococcus thermophilus strains MTH17CL396 and M17PTZA496 isolated from Fontina cheese in Valle d'Aosta region (Italy).</title>
        <authorList>
            <person name="Treu L."/>
            <person name="Giacomini A."/>
            <person name="Corich V."/>
            <person name="Vendramin V."/>
            <person name="Bovo B."/>
        </authorList>
    </citation>
    <scope>NUCLEOTIDE SEQUENCE [LARGE SCALE GENOMIC DNA]</scope>
    <source>
        <strain evidence="4">M17PTZA496</strain>
    </source>
</reference>
<dbReference type="GO" id="GO:0016740">
    <property type="term" value="F:transferase activity"/>
    <property type="evidence" value="ECO:0007669"/>
    <property type="project" value="UniProtKB-KW"/>
</dbReference>
<dbReference type="Gene3D" id="2.160.10.10">
    <property type="entry name" value="Hexapeptide repeat proteins"/>
    <property type="match status" value="1"/>
</dbReference>
<dbReference type="AlphaFoldDB" id="A0A0E2Q3B9"/>
<evidence type="ECO:0000313" key="4">
    <source>
        <dbReference type="Proteomes" id="UP000024559"/>
    </source>
</evidence>
<dbReference type="EMBL" id="AZJT01000053">
    <property type="protein sequence ID" value="ETW89174.1"/>
    <property type="molecule type" value="Genomic_DNA"/>
</dbReference>
<dbReference type="SUPFAM" id="SSF51161">
    <property type="entry name" value="Trimeric LpxA-like enzymes"/>
    <property type="match status" value="1"/>
</dbReference>